<dbReference type="SUPFAM" id="SSF52833">
    <property type="entry name" value="Thioredoxin-like"/>
    <property type="match status" value="1"/>
</dbReference>
<feature type="compositionally biased region" description="Basic and acidic residues" evidence="3">
    <location>
        <begin position="437"/>
        <end position="447"/>
    </location>
</feature>
<evidence type="ECO:0000313" key="4">
    <source>
        <dbReference type="EMBL" id="PSK38042.1"/>
    </source>
</evidence>
<feature type="region of interest" description="Disordered" evidence="3">
    <location>
        <begin position="424"/>
        <end position="474"/>
    </location>
</feature>
<comment type="subcellular location">
    <subcellularLocation>
        <location evidence="1">Nucleus</location>
    </subcellularLocation>
</comment>
<dbReference type="GO" id="GO:0030896">
    <property type="term" value="C:checkpoint clamp complex"/>
    <property type="evidence" value="ECO:0007669"/>
    <property type="project" value="InterPro"/>
</dbReference>
<dbReference type="STRING" id="40998.A0A2P7YQ05"/>
<dbReference type="EMBL" id="NHZQ01000404">
    <property type="protein sequence ID" value="PSK38042.1"/>
    <property type="molecule type" value="Genomic_DNA"/>
</dbReference>
<dbReference type="Gene3D" id="3.70.10.10">
    <property type="match status" value="1"/>
</dbReference>
<reference evidence="4 5" key="1">
    <citation type="submission" date="2017-05" db="EMBL/GenBank/DDBJ databases">
        <title>Draft genome sequence of Elsinoe australis.</title>
        <authorList>
            <person name="Cheng Q."/>
        </authorList>
    </citation>
    <scope>NUCLEOTIDE SEQUENCE [LARGE SCALE GENOMIC DNA]</scope>
    <source>
        <strain evidence="4 5">NL1</strain>
    </source>
</reference>
<feature type="region of interest" description="Disordered" evidence="3">
    <location>
        <begin position="264"/>
        <end position="294"/>
    </location>
</feature>
<dbReference type="Gene3D" id="3.40.30.10">
    <property type="entry name" value="Glutaredoxin"/>
    <property type="match status" value="1"/>
</dbReference>
<name>A0A2P7YQ05_9PEZI</name>
<protein>
    <submittedName>
        <fullName evidence="4">Checkpoint protein hus1</fullName>
    </submittedName>
</protein>
<sequence length="676" mass="73557">MRFRAGIQNINVFSKLTASLSSLGNVAWVRLSERDARFTVVPEQGSQVWAVLQIDTIFDETFTIQSAAPENSINLEVPLQPLFRALRSAQNAAGASIRLTKKDNIPLLSMTITTPVISSAPAATSSTFDPTSGPGYGDFGNDFDSTNGYNDSQTFREEPLSGHRDTVITQDIPVRVLSPASVQGLHEPVCREPDVHIMLPSLIQLKSISDRFTKLALSSSATKAASGFKGSAARTQKLELSANMHGCLRLGLDAEGMKVSSTWTGLSNPELDPGSVEGGEEGVREHPSTRMKRYGDAEGISDEGWATVRVDGRDWGRVLGVGRLGGRVIACFCHENALILYVYLADDHEETESVLTYYETPPGLDIDHEAPLNGTTAAYAEQVLISTGRSDWKSRIEDDDDGVLVKQLKKFLGRGGKYSDPFHNVMVTNSSLPPTENRGEANEDRSNPIESPFPKPGVHPDVAPDQTPPSPPASAFLLPSFEYVPSIPTDDSGVEIFLKGFVLPAQIHAHHDALDRSQKDVLRRQPELRKHFTGARRVDEILILICGHGGRDERCGIMGPVLSKEFDEKLSRQGVEVLQDAPPLVAEEVNHEVEGYRPTARIASISHIGGHKFAGNVIIYIPPSFSGNALQGKGIWYGRVEPRHVEGIVEKTVLGGKVIRELFRGGIGQGGEALRL</sequence>
<dbReference type="GO" id="GO:0031573">
    <property type="term" value="P:mitotic intra-S DNA damage checkpoint signaling"/>
    <property type="evidence" value="ECO:0007669"/>
    <property type="project" value="TreeGrafter"/>
</dbReference>
<dbReference type="CDD" id="cd03062">
    <property type="entry name" value="TRX_Fd_Sucrase"/>
    <property type="match status" value="1"/>
</dbReference>
<feature type="compositionally biased region" description="Basic and acidic residues" evidence="3">
    <location>
        <begin position="281"/>
        <end position="294"/>
    </location>
</feature>
<organism evidence="4 5">
    <name type="scientific">Elsinoe australis</name>
    <dbReference type="NCBI Taxonomy" id="40998"/>
    <lineage>
        <taxon>Eukaryota</taxon>
        <taxon>Fungi</taxon>
        <taxon>Dikarya</taxon>
        <taxon>Ascomycota</taxon>
        <taxon>Pezizomycotina</taxon>
        <taxon>Dothideomycetes</taxon>
        <taxon>Dothideomycetidae</taxon>
        <taxon>Myriangiales</taxon>
        <taxon>Elsinoaceae</taxon>
        <taxon>Elsinoe</taxon>
    </lineage>
</organism>
<dbReference type="Proteomes" id="UP000243723">
    <property type="component" value="Unassembled WGS sequence"/>
</dbReference>
<keyword evidence="2" id="KW-0539">Nucleus</keyword>
<dbReference type="OrthoDB" id="10253744at2759"/>
<dbReference type="Pfam" id="PF06999">
    <property type="entry name" value="Suc_Fer-like"/>
    <property type="match status" value="1"/>
</dbReference>
<comment type="caution">
    <text evidence="4">The sequence shown here is derived from an EMBL/GenBank/DDBJ whole genome shotgun (WGS) entry which is preliminary data.</text>
</comment>
<dbReference type="PANTHER" id="PTHR12900:SF0">
    <property type="entry name" value="CHECKPOINT PROTEIN"/>
    <property type="match status" value="1"/>
</dbReference>
<dbReference type="InterPro" id="IPR009737">
    <property type="entry name" value="Aim32/Apd1-like"/>
</dbReference>
<proteinExistence type="predicted"/>
<dbReference type="GO" id="GO:0035861">
    <property type="term" value="C:site of double-strand break"/>
    <property type="evidence" value="ECO:0007669"/>
    <property type="project" value="TreeGrafter"/>
</dbReference>
<dbReference type="GO" id="GO:0033314">
    <property type="term" value="P:mitotic DNA replication checkpoint signaling"/>
    <property type="evidence" value="ECO:0007669"/>
    <property type="project" value="TreeGrafter"/>
</dbReference>
<evidence type="ECO:0000256" key="2">
    <source>
        <dbReference type="ARBA" id="ARBA00023242"/>
    </source>
</evidence>
<accession>A0A2P7YQ05</accession>
<dbReference type="AlphaFoldDB" id="A0A2P7YQ05"/>
<keyword evidence="5" id="KW-1185">Reference proteome</keyword>
<dbReference type="InterPro" id="IPR036249">
    <property type="entry name" value="Thioredoxin-like_sf"/>
</dbReference>
<evidence type="ECO:0000313" key="5">
    <source>
        <dbReference type="Proteomes" id="UP000243723"/>
    </source>
</evidence>
<dbReference type="GO" id="GO:0006289">
    <property type="term" value="P:nucleotide-excision repair"/>
    <property type="evidence" value="ECO:0007669"/>
    <property type="project" value="TreeGrafter"/>
</dbReference>
<dbReference type="GO" id="GO:0044778">
    <property type="term" value="P:meiotic DNA integrity checkpoint signaling"/>
    <property type="evidence" value="ECO:0007669"/>
    <property type="project" value="TreeGrafter"/>
</dbReference>
<gene>
    <name evidence="4" type="ORF">B9Z65_1233</name>
</gene>
<dbReference type="GO" id="GO:0000724">
    <property type="term" value="P:double-strand break repair via homologous recombination"/>
    <property type="evidence" value="ECO:0007669"/>
    <property type="project" value="TreeGrafter"/>
</dbReference>
<evidence type="ECO:0000256" key="1">
    <source>
        <dbReference type="ARBA" id="ARBA00004123"/>
    </source>
</evidence>
<dbReference type="Pfam" id="PF04005">
    <property type="entry name" value="Hus1"/>
    <property type="match status" value="1"/>
</dbReference>
<dbReference type="GO" id="GO:0000723">
    <property type="term" value="P:telomere maintenance"/>
    <property type="evidence" value="ECO:0007669"/>
    <property type="project" value="TreeGrafter"/>
</dbReference>
<dbReference type="InterPro" id="IPR007150">
    <property type="entry name" value="HUS1/Mec3"/>
</dbReference>
<dbReference type="PANTHER" id="PTHR12900">
    <property type="entry name" value="MITOTIC AND DNA DAMAGE CHECKPOINT PROTEIN HUS1"/>
    <property type="match status" value="1"/>
</dbReference>
<evidence type="ECO:0000256" key="3">
    <source>
        <dbReference type="SAM" id="MobiDB-lite"/>
    </source>
</evidence>